<organism evidence="1 2">
    <name type="scientific">Papaver atlanticum</name>
    <dbReference type="NCBI Taxonomy" id="357466"/>
    <lineage>
        <taxon>Eukaryota</taxon>
        <taxon>Viridiplantae</taxon>
        <taxon>Streptophyta</taxon>
        <taxon>Embryophyta</taxon>
        <taxon>Tracheophyta</taxon>
        <taxon>Spermatophyta</taxon>
        <taxon>Magnoliopsida</taxon>
        <taxon>Ranunculales</taxon>
        <taxon>Papaveraceae</taxon>
        <taxon>Papaveroideae</taxon>
        <taxon>Papaver</taxon>
    </lineage>
</organism>
<protein>
    <submittedName>
        <fullName evidence="1">Uncharacterized protein</fullName>
    </submittedName>
</protein>
<dbReference type="AlphaFoldDB" id="A0AAD4SS45"/>
<gene>
    <name evidence="1" type="ORF">MKW98_000183</name>
</gene>
<evidence type="ECO:0000313" key="1">
    <source>
        <dbReference type="EMBL" id="KAI3917949.1"/>
    </source>
</evidence>
<keyword evidence="2" id="KW-1185">Reference proteome</keyword>
<evidence type="ECO:0000313" key="2">
    <source>
        <dbReference type="Proteomes" id="UP001202328"/>
    </source>
</evidence>
<reference evidence="1" key="1">
    <citation type="submission" date="2022-04" db="EMBL/GenBank/DDBJ databases">
        <title>A functionally conserved STORR gene fusion in Papaver species that diverged 16.8 million years ago.</title>
        <authorList>
            <person name="Catania T."/>
        </authorList>
    </citation>
    <scope>NUCLEOTIDE SEQUENCE</scope>
    <source>
        <strain evidence="1">S-188037</strain>
    </source>
</reference>
<dbReference type="Proteomes" id="UP001202328">
    <property type="component" value="Unassembled WGS sequence"/>
</dbReference>
<proteinExistence type="predicted"/>
<dbReference type="EMBL" id="JAJJMB010008958">
    <property type="protein sequence ID" value="KAI3917949.1"/>
    <property type="molecule type" value="Genomic_DNA"/>
</dbReference>
<name>A0AAD4SS45_9MAGN</name>
<comment type="caution">
    <text evidence="1">The sequence shown here is derived from an EMBL/GenBank/DDBJ whole genome shotgun (WGS) entry which is preliminary data.</text>
</comment>
<accession>A0AAD4SS45</accession>
<sequence>MDSVEKAHVLVTYKNKMAPEPMRTRLIGLLGEKLMEDPAKARGNPEQRRAVLTFQAIPPTWGSKLREECLGVKIVLVSAKLIEDLNSRLHY</sequence>